<evidence type="ECO:0000256" key="1">
    <source>
        <dbReference type="SAM" id="Phobius"/>
    </source>
</evidence>
<name>A0A0K1PSL0_9BACT</name>
<dbReference type="Proteomes" id="UP000064967">
    <property type="component" value="Chromosome"/>
</dbReference>
<evidence type="ECO:0000313" key="3">
    <source>
        <dbReference type="Proteomes" id="UP000064967"/>
    </source>
</evidence>
<keyword evidence="3" id="KW-1185">Reference proteome</keyword>
<gene>
    <name evidence="2" type="ORF">AKJ09_03187</name>
</gene>
<reference evidence="2 3" key="1">
    <citation type="submission" date="2015-08" db="EMBL/GenBank/DDBJ databases">
        <authorList>
            <person name="Babu N.S."/>
            <person name="Beckwith C.J."/>
            <person name="Beseler K.G."/>
            <person name="Brison A."/>
            <person name="Carone J.V."/>
            <person name="Caskin T.P."/>
            <person name="Diamond M."/>
            <person name="Durham M.E."/>
            <person name="Foxe J.M."/>
            <person name="Go M."/>
            <person name="Henderson B.A."/>
            <person name="Jones I.B."/>
            <person name="McGettigan J.A."/>
            <person name="Micheletti S.J."/>
            <person name="Nasrallah M.E."/>
            <person name="Ortiz D."/>
            <person name="Piller C.R."/>
            <person name="Privatt S.R."/>
            <person name="Schneider S.L."/>
            <person name="Sharp S."/>
            <person name="Smith T.C."/>
            <person name="Stanton J.D."/>
            <person name="Ullery H.E."/>
            <person name="Wilson R.J."/>
            <person name="Serrano M.G."/>
            <person name="Buck G."/>
            <person name="Lee V."/>
            <person name="Wang Y."/>
            <person name="Carvalho R."/>
            <person name="Voegtly L."/>
            <person name="Shi R."/>
            <person name="Duckworth R."/>
            <person name="Johnson A."/>
            <person name="Loviza R."/>
            <person name="Walstead R."/>
            <person name="Shah Z."/>
            <person name="Kiflezghi M."/>
            <person name="Wade K."/>
            <person name="Ball S.L."/>
            <person name="Bradley K.W."/>
            <person name="Asai D.J."/>
            <person name="Bowman C.A."/>
            <person name="Russell D.A."/>
            <person name="Pope W.H."/>
            <person name="Jacobs-Sera D."/>
            <person name="Hendrix R.W."/>
            <person name="Hatfull G.F."/>
        </authorList>
    </citation>
    <scope>NUCLEOTIDE SEQUENCE [LARGE SCALE GENOMIC DNA]</scope>
    <source>
        <strain evidence="2 3">DSM 27648</strain>
    </source>
</reference>
<organism evidence="2 3">
    <name type="scientific">Labilithrix luteola</name>
    <dbReference type="NCBI Taxonomy" id="1391654"/>
    <lineage>
        <taxon>Bacteria</taxon>
        <taxon>Pseudomonadati</taxon>
        <taxon>Myxococcota</taxon>
        <taxon>Polyangia</taxon>
        <taxon>Polyangiales</taxon>
        <taxon>Labilitrichaceae</taxon>
        <taxon>Labilithrix</taxon>
    </lineage>
</organism>
<keyword evidence="1" id="KW-0472">Membrane</keyword>
<feature type="transmembrane region" description="Helical" evidence="1">
    <location>
        <begin position="9"/>
        <end position="31"/>
    </location>
</feature>
<evidence type="ECO:0000313" key="2">
    <source>
        <dbReference type="EMBL" id="AKU96523.1"/>
    </source>
</evidence>
<dbReference type="KEGG" id="llu:AKJ09_03187"/>
<keyword evidence="1" id="KW-0812">Transmembrane</keyword>
<proteinExistence type="predicted"/>
<protein>
    <submittedName>
        <fullName evidence="2">Uncharacterized protein</fullName>
    </submittedName>
</protein>
<sequence>MRLSDAASAILRAWCLHVSCFVAFAFTFLHMSHVDENPDR</sequence>
<keyword evidence="1" id="KW-1133">Transmembrane helix</keyword>
<accession>A0A0K1PSL0</accession>
<dbReference type="AlphaFoldDB" id="A0A0K1PSL0"/>
<dbReference type="EMBL" id="CP012333">
    <property type="protein sequence ID" value="AKU96523.1"/>
    <property type="molecule type" value="Genomic_DNA"/>
</dbReference>